<keyword evidence="4" id="KW-1185">Reference proteome</keyword>
<dbReference type="PANTHER" id="PTHR36809:SF1">
    <property type="entry name" value="TRANSMEMBRANE PROTEIN"/>
    <property type="match status" value="1"/>
</dbReference>
<name>A0AAP0MI46_9ROSI</name>
<keyword evidence="1" id="KW-1133">Transmembrane helix</keyword>
<keyword evidence="1" id="KW-0472">Membrane</keyword>
<protein>
    <recommendedName>
        <fullName evidence="2">Viral late gene transcription factor 3 zinc ribbon domain-containing protein</fullName>
    </recommendedName>
</protein>
<gene>
    <name evidence="3" type="ORF">WN944_002208</name>
</gene>
<dbReference type="PANTHER" id="PTHR36809">
    <property type="entry name" value="TRANSMEMBRANE PROTEIN"/>
    <property type="match status" value="1"/>
</dbReference>
<feature type="transmembrane region" description="Helical" evidence="1">
    <location>
        <begin position="78"/>
        <end position="98"/>
    </location>
</feature>
<evidence type="ECO:0000256" key="1">
    <source>
        <dbReference type="SAM" id="Phobius"/>
    </source>
</evidence>
<comment type="caution">
    <text evidence="3">The sequence shown here is derived from an EMBL/GenBank/DDBJ whole genome shotgun (WGS) entry which is preliminary data.</text>
</comment>
<dbReference type="AlphaFoldDB" id="A0AAP0MI46"/>
<evidence type="ECO:0000313" key="3">
    <source>
        <dbReference type="EMBL" id="KAK9209840.1"/>
    </source>
</evidence>
<proteinExistence type="predicted"/>
<dbReference type="EMBL" id="JBCGBO010000004">
    <property type="protein sequence ID" value="KAK9209840.1"/>
    <property type="molecule type" value="Genomic_DNA"/>
</dbReference>
<reference evidence="3 4" key="1">
    <citation type="submission" date="2024-05" db="EMBL/GenBank/DDBJ databases">
        <title>Haplotype-resolved chromosome-level genome assembly of Huyou (Citrus changshanensis).</title>
        <authorList>
            <person name="Miao C."/>
            <person name="Chen W."/>
            <person name="Wu Y."/>
            <person name="Wang L."/>
            <person name="Zhao S."/>
            <person name="Grierson D."/>
            <person name="Xu C."/>
            <person name="Chen K."/>
        </authorList>
    </citation>
    <scope>NUCLEOTIDE SEQUENCE [LARGE SCALE GENOMIC DNA]</scope>
    <source>
        <strain evidence="3">01-14</strain>
        <tissue evidence="3">Leaf</tissue>
    </source>
</reference>
<dbReference type="InterPro" id="IPR014900">
    <property type="entry name" value="VLTF-3_Zn_ribbon"/>
</dbReference>
<evidence type="ECO:0000259" key="2">
    <source>
        <dbReference type="Pfam" id="PF08792"/>
    </source>
</evidence>
<feature type="domain" description="Viral late gene transcription factor 3 zinc ribbon" evidence="2">
    <location>
        <begin position="107"/>
        <end position="132"/>
    </location>
</feature>
<evidence type="ECO:0000313" key="4">
    <source>
        <dbReference type="Proteomes" id="UP001428341"/>
    </source>
</evidence>
<dbReference type="Pfam" id="PF08792">
    <property type="entry name" value="A2L_zn_ribbon"/>
    <property type="match status" value="1"/>
</dbReference>
<organism evidence="3 4">
    <name type="scientific">Citrus x changshan-huyou</name>
    <dbReference type="NCBI Taxonomy" id="2935761"/>
    <lineage>
        <taxon>Eukaryota</taxon>
        <taxon>Viridiplantae</taxon>
        <taxon>Streptophyta</taxon>
        <taxon>Embryophyta</taxon>
        <taxon>Tracheophyta</taxon>
        <taxon>Spermatophyta</taxon>
        <taxon>Magnoliopsida</taxon>
        <taxon>eudicotyledons</taxon>
        <taxon>Gunneridae</taxon>
        <taxon>Pentapetalae</taxon>
        <taxon>rosids</taxon>
        <taxon>malvids</taxon>
        <taxon>Sapindales</taxon>
        <taxon>Rutaceae</taxon>
        <taxon>Aurantioideae</taxon>
        <taxon>Citrus</taxon>
    </lineage>
</organism>
<keyword evidence="1" id="KW-0812">Transmembrane</keyword>
<sequence length="146" mass="15854">MPCHAMEAASIFSPSIATPISNTPSVNRTTKYCKSKVELACCNRRRCCYNLIGNRRLAAPSAASNGVSSVADPVTAEVTWQIIVGAIAGVTPFVVAGIEFSKRIIAQRRCEVCGGSGLVLREKDYFKCPECGGFLPWQSWKRFFTG</sequence>
<dbReference type="Proteomes" id="UP001428341">
    <property type="component" value="Unassembled WGS sequence"/>
</dbReference>
<accession>A0AAP0MI46</accession>